<dbReference type="PANTHER" id="PTHR34373:SF13">
    <property type="entry name" value="SHUGOSHIN 1"/>
    <property type="match status" value="1"/>
</dbReference>
<feature type="domain" description="Shugoshin C-terminal" evidence="4">
    <location>
        <begin position="292"/>
        <end position="316"/>
    </location>
</feature>
<dbReference type="GO" id="GO:0034090">
    <property type="term" value="P:maintenance of meiotic sister chromatid cohesion"/>
    <property type="evidence" value="ECO:0007669"/>
    <property type="project" value="InterPro"/>
</dbReference>
<feature type="compositionally biased region" description="Basic and acidic residues" evidence="3">
    <location>
        <begin position="269"/>
        <end position="280"/>
    </location>
</feature>
<reference evidence="5" key="1">
    <citation type="submission" date="2019-07" db="EMBL/GenBank/DDBJ databases">
        <authorList>
            <person name="Dittberner H."/>
        </authorList>
    </citation>
    <scope>NUCLEOTIDE SEQUENCE [LARGE SCALE GENOMIC DNA]</scope>
</reference>
<feature type="region of interest" description="Disordered" evidence="3">
    <location>
        <begin position="199"/>
        <end position="286"/>
    </location>
</feature>
<keyword evidence="6" id="KW-1185">Reference proteome</keyword>
<dbReference type="Pfam" id="PF07557">
    <property type="entry name" value="Shugoshin_C"/>
    <property type="match status" value="1"/>
</dbReference>
<dbReference type="Proteomes" id="UP000489600">
    <property type="component" value="Unassembled WGS sequence"/>
</dbReference>
<dbReference type="GO" id="GO:0005634">
    <property type="term" value="C:nucleus"/>
    <property type="evidence" value="ECO:0007669"/>
    <property type="project" value="InterPro"/>
</dbReference>
<feature type="region of interest" description="Disordered" evidence="3">
    <location>
        <begin position="106"/>
        <end position="142"/>
    </location>
</feature>
<dbReference type="OrthoDB" id="770508at2759"/>
<dbReference type="AlphaFoldDB" id="A0A565B628"/>
<dbReference type="InterPro" id="IPR044693">
    <property type="entry name" value="SGO_plant"/>
</dbReference>
<feature type="compositionally biased region" description="Polar residues" evidence="3">
    <location>
        <begin position="111"/>
        <end position="130"/>
    </location>
</feature>
<dbReference type="GO" id="GO:0045144">
    <property type="term" value="P:meiotic sister chromatid segregation"/>
    <property type="evidence" value="ECO:0007669"/>
    <property type="project" value="InterPro"/>
</dbReference>
<comment type="similarity">
    <text evidence="1">Belongs to the shugoshin family.</text>
</comment>
<dbReference type="EMBL" id="CABITT030000003">
    <property type="protein sequence ID" value="VVA97111.1"/>
    <property type="molecule type" value="Genomic_DNA"/>
</dbReference>
<feature type="compositionally biased region" description="Basic residues" evidence="3">
    <location>
        <begin position="133"/>
        <end position="142"/>
    </location>
</feature>
<dbReference type="InterPro" id="IPR011515">
    <property type="entry name" value="Shugoshin_C"/>
</dbReference>
<evidence type="ECO:0000256" key="3">
    <source>
        <dbReference type="SAM" id="MobiDB-lite"/>
    </source>
</evidence>
<organism evidence="5 6">
    <name type="scientific">Arabis nemorensis</name>
    <dbReference type="NCBI Taxonomy" id="586526"/>
    <lineage>
        <taxon>Eukaryota</taxon>
        <taxon>Viridiplantae</taxon>
        <taxon>Streptophyta</taxon>
        <taxon>Embryophyta</taxon>
        <taxon>Tracheophyta</taxon>
        <taxon>Spermatophyta</taxon>
        <taxon>Magnoliopsida</taxon>
        <taxon>eudicotyledons</taxon>
        <taxon>Gunneridae</taxon>
        <taxon>Pentapetalae</taxon>
        <taxon>rosids</taxon>
        <taxon>malvids</taxon>
        <taxon>Brassicales</taxon>
        <taxon>Brassicaceae</taxon>
        <taxon>Arabideae</taxon>
        <taxon>Arabis</taxon>
    </lineage>
</organism>
<feature type="compositionally biased region" description="Polar residues" evidence="3">
    <location>
        <begin position="199"/>
        <end position="208"/>
    </location>
</feature>
<keyword evidence="2" id="KW-0159">Chromosome partition</keyword>
<evidence type="ECO:0000256" key="2">
    <source>
        <dbReference type="ARBA" id="ARBA00022829"/>
    </source>
</evidence>
<protein>
    <recommendedName>
        <fullName evidence="4">Shugoshin C-terminal domain-containing protein</fullName>
    </recommendedName>
</protein>
<sequence>MERNKIIELSGSELCKHRINFQKVQEQNLQLAQANTRLLGEINTSKDQLKLLQHELSCKNGLLMARQLLPEAQNLPRTHCHASEDKDRADSPGGACKFFLSNCKGHKTGKSKQQSTSESSNVNSLQINEKANNKRRVSRRKNHANCEDVIGIPGESIETTSMRRVSLRRQSARFSIQELSVTENLNGIHDDQEITANAGCSASDQSIGSKPEAVEPHDKKEKTGKSRVSSRRQSTKVISQRAIKESSEPPLHTDIIEKSSQISSSVSTELKRESKKKPSCDEAEEVGKTCVGRPVRQAAGKIKSYKEVSLKEKMRRSF</sequence>
<gene>
    <name evidence="5" type="ORF">ANE_LOCUS7556</name>
</gene>
<proteinExistence type="inferred from homology"/>
<dbReference type="GO" id="GO:0000775">
    <property type="term" value="C:chromosome, centromeric region"/>
    <property type="evidence" value="ECO:0007669"/>
    <property type="project" value="InterPro"/>
</dbReference>
<name>A0A565B628_9BRAS</name>
<comment type="caution">
    <text evidence="5">The sequence shown here is derived from an EMBL/GenBank/DDBJ whole genome shotgun (WGS) entry which is preliminary data.</text>
</comment>
<evidence type="ECO:0000256" key="1">
    <source>
        <dbReference type="ARBA" id="ARBA00010845"/>
    </source>
</evidence>
<dbReference type="PANTHER" id="PTHR34373">
    <property type="entry name" value="SHUGOSHIN 2"/>
    <property type="match status" value="1"/>
</dbReference>
<evidence type="ECO:0000259" key="4">
    <source>
        <dbReference type="Pfam" id="PF07557"/>
    </source>
</evidence>
<accession>A0A565B628</accession>
<evidence type="ECO:0000313" key="5">
    <source>
        <dbReference type="EMBL" id="VVA97111.1"/>
    </source>
</evidence>
<evidence type="ECO:0000313" key="6">
    <source>
        <dbReference type="Proteomes" id="UP000489600"/>
    </source>
</evidence>
<feature type="compositionally biased region" description="Basic and acidic residues" evidence="3">
    <location>
        <begin position="212"/>
        <end position="224"/>
    </location>
</feature>